<gene>
    <name evidence="2" type="ORF">AVEN_47499_1</name>
</gene>
<reference evidence="2 3" key="1">
    <citation type="journal article" date="2019" name="Sci. Rep.">
        <title>Orb-weaving spider Araneus ventricosus genome elucidates the spidroin gene catalogue.</title>
        <authorList>
            <person name="Kono N."/>
            <person name="Nakamura H."/>
            <person name="Ohtoshi R."/>
            <person name="Moran D.A.P."/>
            <person name="Shinohara A."/>
            <person name="Yoshida Y."/>
            <person name="Fujiwara M."/>
            <person name="Mori M."/>
            <person name="Tomita M."/>
            <person name="Arakawa K."/>
        </authorList>
    </citation>
    <scope>NUCLEOTIDE SEQUENCE [LARGE SCALE GENOMIC DNA]</scope>
</reference>
<evidence type="ECO:0000313" key="2">
    <source>
        <dbReference type="EMBL" id="GBM39688.1"/>
    </source>
</evidence>
<protein>
    <submittedName>
        <fullName evidence="2">Uncharacterized protein</fullName>
    </submittedName>
</protein>
<organism evidence="2 3">
    <name type="scientific">Araneus ventricosus</name>
    <name type="common">Orbweaver spider</name>
    <name type="synonym">Epeira ventricosa</name>
    <dbReference type="NCBI Taxonomy" id="182803"/>
    <lineage>
        <taxon>Eukaryota</taxon>
        <taxon>Metazoa</taxon>
        <taxon>Ecdysozoa</taxon>
        <taxon>Arthropoda</taxon>
        <taxon>Chelicerata</taxon>
        <taxon>Arachnida</taxon>
        <taxon>Araneae</taxon>
        <taxon>Araneomorphae</taxon>
        <taxon>Entelegynae</taxon>
        <taxon>Araneoidea</taxon>
        <taxon>Araneidae</taxon>
        <taxon>Araneus</taxon>
    </lineage>
</organism>
<keyword evidence="3" id="KW-1185">Reference proteome</keyword>
<name>A0A4Y2FG97_ARAVE</name>
<proteinExistence type="predicted"/>
<comment type="caution">
    <text evidence="2">The sequence shown here is derived from an EMBL/GenBank/DDBJ whole genome shotgun (WGS) entry which is preliminary data.</text>
</comment>
<dbReference type="EMBL" id="BGPR01000905">
    <property type="protein sequence ID" value="GBM39688.1"/>
    <property type="molecule type" value="Genomic_DNA"/>
</dbReference>
<evidence type="ECO:0000313" key="3">
    <source>
        <dbReference type="Proteomes" id="UP000499080"/>
    </source>
</evidence>
<dbReference type="AlphaFoldDB" id="A0A4Y2FG97"/>
<feature type="region of interest" description="Disordered" evidence="1">
    <location>
        <begin position="1"/>
        <end position="26"/>
    </location>
</feature>
<sequence>MRSCENSSHQGRRARTANGFTHYRPSSGGKFAIEQCLGCWVKKVIKGRLVTRRREHSYKAFSYNNNKKNGKRCLVLMETRFFYVFEEKVMVKKFDVEIVTNP</sequence>
<dbReference type="Proteomes" id="UP000499080">
    <property type="component" value="Unassembled WGS sequence"/>
</dbReference>
<evidence type="ECO:0000256" key="1">
    <source>
        <dbReference type="SAM" id="MobiDB-lite"/>
    </source>
</evidence>
<accession>A0A4Y2FG97</accession>